<keyword evidence="3 7" id="KW-0479">Metal-binding</keyword>
<keyword evidence="4 7" id="KW-0418">Kinase</keyword>
<feature type="binding site" evidence="7">
    <location>
        <begin position="183"/>
        <end position="185"/>
    </location>
    <ligand>
        <name>substrate</name>
    </ligand>
</feature>
<dbReference type="PIRSF" id="PIRSF036483">
    <property type="entry name" value="PFK_XF0274"/>
    <property type="match status" value="1"/>
</dbReference>
<feature type="domain" description="Phosphofructokinase" evidence="8">
    <location>
        <begin position="9"/>
        <end position="322"/>
    </location>
</feature>
<feature type="site" description="Important for catalytic activity; stabilizes the transition state when the phosphoryl donor is PPi" evidence="7">
    <location>
        <position position="138"/>
    </location>
</feature>
<dbReference type="InterPro" id="IPR035966">
    <property type="entry name" value="PKF_sf"/>
</dbReference>
<dbReference type="InterPro" id="IPR050929">
    <property type="entry name" value="PFKA"/>
</dbReference>
<evidence type="ECO:0000256" key="1">
    <source>
        <dbReference type="ARBA" id="ARBA00003138"/>
    </source>
</evidence>
<dbReference type="RefSeq" id="WP_212786835.1">
    <property type="nucleotide sequence ID" value="NZ_AP019536.1"/>
</dbReference>
<keyword evidence="10" id="KW-1185">Reference proteome</keyword>
<feature type="site" description="Important for catalytic activity and substrate specificity; stabilizes the transition state when the phosphoryl donor is PPi; prevents ATP from binding by mimicking the alpha-phosphate group of ATP" evidence="7">
    <location>
        <position position="112"/>
    </location>
</feature>
<proteinExistence type="inferred from homology"/>
<feature type="binding site" evidence="7">
    <location>
        <position position="240"/>
    </location>
    <ligand>
        <name>substrate</name>
    </ligand>
</feature>
<feature type="binding site" evidence="7">
    <location>
        <begin position="296"/>
        <end position="299"/>
    </location>
    <ligand>
        <name>substrate</name>
    </ligand>
</feature>
<evidence type="ECO:0000313" key="9">
    <source>
        <dbReference type="EMBL" id="BBI99246.1"/>
    </source>
</evidence>
<name>A0AAN1W047_9PROT</name>
<comment type="function">
    <text evidence="1 7">Catalyzes the phosphorylation of D-fructose 6-phosphate, the first committing step of glycolysis. Uses inorganic phosphate (PPi) as phosphoryl donor instead of ATP like common ATP-dependent phosphofructokinases (ATP-PFKs), which renders the reaction reversible, and can thus function both in glycolysis and gluconeogenesis. Consistently, PPi-PFK can replace the enzymes of both the forward (ATP-PFK) and reverse (fructose-bisphosphatase (FBPase)) reactions.</text>
</comment>
<comment type="catalytic activity">
    <reaction evidence="6 7">
        <text>beta-D-fructose 6-phosphate + diphosphate = beta-D-fructose 1,6-bisphosphate + phosphate + H(+)</text>
        <dbReference type="Rhea" id="RHEA:13613"/>
        <dbReference type="ChEBI" id="CHEBI:15378"/>
        <dbReference type="ChEBI" id="CHEBI:32966"/>
        <dbReference type="ChEBI" id="CHEBI:33019"/>
        <dbReference type="ChEBI" id="CHEBI:43474"/>
        <dbReference type="ChEBI" id="CHEBI:57634"/>
        <dbReference type="EC" id="2.7.1.90"/>
    </reaction>
</comment>
<comment type="subcellular location">
    <subcellularLocation>
        <location evidence="7">Cytoplasm</location>
    </subcellularLocation>
</comment>
<keyword evidence="7" id="KW-0963">Cytoplasm</keyword>
<evidence type="ECO:0000256" key="2">
    <source>
        <dbReference type="ARBA" id="ARBA00022679"/>
    </source>
</evidence>
<dbReference type="PANTHER" id="PTHR45770">
    <property type="entry name" value="ATP-DEPENDENT 6-PHOSPHOFRUCTOKINASE 1"/>
    <property type="match status" value="1"/>
</dbReference>
<evidence type="ECO:0000256" key="6">
    <source>
        <dbReference type="ARBA" id="ARBA00048072"/>
    </source>
</evidence>
<keyword evidence="2 7" id="KW-0808">Transferase</keyword>
<dbReference type="GO" id="GO:0046872">
    <property type="term" value="F:metal ion binding"/>
    <property type="evidence" value="ECO:0007669"/>
    <property type="project" value="UniProtKB-KW"/>
</dbReference>
<comment type="pathway">
    <text evidence="7">Carbohydrate degradation; glycolysis; D-glyceraldehyde 3-phosphate and glycerone phosphate from D-glucose: step 3/4.</text>
</comment>
<sequence length="395" mass="42338">MATKLSGKMVIGQSGGPTVVINQSLVGAVLAARKQSNITGILGARHGIAGILKEDFIDLTTQSVEQLELVATTPAAALGSVRLKPGQAECEKVFEVFRKHDVRYFFYIGGNDSAETAHIIAEMAKQANYDFCTVHIPKTIDNDLKVTDHCPGYASAARFVALAFMGDDRDNRALEGIKVNVVMGRNAGFLTAASALARQEERDGPHLIYLPERVFDVDKFKQDVRAVVAKYGRCVVAASEGISDKDGNPISTTGERDSHGNIQLSGTGALGDTLAALVKEAFPGQKVRVRADTFGYLQRSFPTIVSAVDAKEARMVGDYAVNHAVATGEPGSVAIRRLSSKPYSSECFITPLSSVAREATAMKDEYINAAGNDVTQAWLDYVAPLVGELPKMGRL</sequence>
<dbReference type="Proteomes" id="UP001319121">
    <property type="component" value="Chromosome"/>
</dbReference>
<dbReference type="EMBL" id="AP019536">
    <property type="protein sequence ID" value="BBI99246.1"/>
    <property type="molecule type" value="Genomic_DNA"/>
</dbReference>
<evidence type="ECO:0000256" key="5">
    <source>
        <dbReference type="ARBA" id="ARBA00022842"/>
    </source>
</evidence>
<dbReference type="EC" id="2.7.1.90" evidence="7"/>
<dbReference type="GO" id="GO:0003872">
    <property type="term" value="F:6-phosphofructokinase activity"/>
    <property type="evidence" value="ECO:0007669"/>
    <property type="project" value="UniProtKB-UniRule"/>
</dbReference>
<dbReference type="Gene3D" id="3.40.50.450">
    <property type="match status" value="1"/>
</dbReference>
<comment type="activity regulation">
    <text evidence="7">Non-allosteric.</text>
</comment>
<dbReference type="InterPro" id="IPR000023">
    <property type="entry name" value="Phosphofructokinase_dom"/>
</dbReference>
<keyword evidence="7" id="KW-0324">Glycolysis</keyword>
<dbReference type="AlphaFoldDB" id="A0AAN1W047"/>
<dbReference type="GO" id="GO:0005737">
    <property type="term" value="C:cytoplasm"/>
    <property type="evidence" value="ECO:0007669"/>
    <property type="project" value="UniProtKB-SubCell"/>
</dbReference>
<comment type="similarity">
    <text evidence="7">Belongs to the phosphofructokinase type A (PFKA) family. PPi-dependent PFK group II subfamily. Clade 'B2' sub-subfamily.</text>
</comment>
<feature type="active site" description="Proton acceptor" evidence="7">
    <location>
        <position position="141"/>
    </location>
</feature>
<comment type="cofactor">
    <cofactor evidence="7">
        <name>Mg(2+)</name>
        <dbReference type="ChEBI" id="CHEBI:18420"/>
    </cofactor>
</comment>
<dbReference type="KEGG" id="fku:FGKAn22_09390"/>
<gene>
    <name evidence="7 9" type="primary">pfp</name>
    <name evidence="9" type="ORF">FGKAn22_09390</name>
</gene>
<dbReference type="Gene3D" id="3.40.50.460">
    <property type="entry name" value="Phosphofructokinase domain"/>
    <property type="match status" value="1"/>
</dbReference>
<dbReference type="HAMAP" id="MF_01978">
    <property type="entry name" value="Phosphofructokinase_II_B2"/>
    <property type="match status" value="1"/>
</dbReference>
<evidence type="ECO:0000313" key="10">
    <source>
        <dbReference type="Proteomes" id="UP001319121"/>
    </source>
</evidence>
<evidence type="ECO:0000259" key="8">
    <source>
        <dbReference type="Pfam" id="PF00365"/>
    </source>
</evidence>
<evidence type="ECO:0000256" key="4">
    <source>
        <dbReference type="ARBA" id="ARBA00022777"/>
    </source>
</evidence>
<feature type="binding site" evidence="7">
    <location>
        <position position="16"/>
    </location>
    <ligand>
        <name>diphosphate</name>
        <dbReference type="ChEBI" id="CHEBI:33019"/>
    </ligand>
</feature>
<protein>
    <recommendedName>
        <fullName evidence="7">Pyrophosphate--fructose 6-phosphate 1-phosphotransferase</fullName>
        <ecNumber evidence="7">2.7.1.90</ecNumber>
    </recommendedName>
    <alternativeName>
        <fullName evidence="7">6-phosphofructokinase, pyrophosphate dependent</fullName>
    </alternativeName>
    <alternativeName>
        <fullName evidence="7">PPi-dependent phosphofructokinase</fullName>
        <shortName evidence="7">PPi-PFK</shortName>
    </alternativeName>
    <alternativeName>
        <fullName evidence="7">Pyrophosphate-dependent 6-phosphofructose-1-kinase</fullName>
    </alternativeName>
</protein>
<evidence type="ECO:0000256" key="7">
    <source>
        <dbReference type="HAMAP-Rule" id="MF_01978"/>
    </source>
</evidence>
<feature type="binding site" evidence="7">
    <location>
        <position position="111"/>
    </location>
    <ligand>
        <name>Mg(2+)</name>
        <dbReference type="ChEBI" id="CHEBI:18420"/>
        <note>catalytic</note>
    </ligand>
</feature>
<dbReference type="GO" id="GO:0047334">
    <property type="term" value="F:diphosphate-fructose-6-phosphate 1-phosphotransferase activity"/>
    <property type="evidence" value="ECO:0007669"/>
    <property type="project" value="UniProtKB-EC"/>
</dbReference>
<reference evidence="9 10" key="1">
    <citation type="submission" date="2019-03" db="EMBL/GenBank/DDBJ databases">
        <title>Complete genome sequence of Ferrigenium kumadai strain An22, a microaerophilic iron-oxidizing bacterium isolated from a paddy field soil.</title>
        <authorList>
            <person name="Watanabe T."/>
            <person name="Asakawa S."/>
        </authorList>
    </citation>
    <scope>NUCLEOTIDE SEQUENCE [LARGE SCALE GENOMIC DNA]</scope>
    <source>
        <strain evidence="9 10">An22</strain>
    </source>
</reference>
<organism evidence="9 10">
    <name type="scientific">Ferrigenium kumadai</name>
    <dbReference type="NCBI Taxonomy" id="1682490"/>
    <lineage>
        <taxon>Bacteria</taxon>
        <taxon>Pseudomonadati</taxon>
        <taxon>Pseudomonadota</taxon>
        <taxon>Betaproteobacteria</taxon>
        <taxon>Nitrosomonadales</taxon>
        <taxon>Gallionellaceae</taxon>
        <taxon>Ferrigenium</taxon>
    </lineage>
</organism>
<dbReference type="Pfam" id="PF00365">
    <property type="entry name" value="PFK"/>
    <property type="match status" value="1"/>
</dbReference>
<accession>A0AAN1W047</accession>
<dbReference type="InterPro" id="IPR011404">
    <property type="entry name" value="PPi-PFK"/>
</dbReference>
<comment type="subunit">
    <text evidence="7">Homodimer.</text>
</comment>
<evidence type="ECO:0000256" key="3">
    <source>
        <dbReference type="ARBA" id="ARBA00022723"/>
    </source>
</evidence>
<dbReference type="NCBIfam" id="NF010675">
    <property type="entry name" value="PRK14072.1"/>
    <property type="match status" value="1"/>
</dbReference>
<feature type="binding site" evidence="7">
    <location>
        <begin position="139"/>
        <end position="141"/>
    </location>
    <ligand>
        <name>substrate</name>
    </ligand>
</feature>
<keyword evidence="5 7" id="KW-0460">Magnesium</keyword>
<dbReference type="SUPFAM" id="SSF53784">
    <property type="entry name" value="Phosphofructokinase"/>
    <property type="match status" value="1"/>
</dbReference>